<dbReference type="EMBL" id="JAGPNK010000031">
    <property type="protein sequence ID" value="KAH7303570.1"/>
    <property type="molecule type" value="Genomic_DNA"/>
</dbReference>
<comment type="caution">
    <text evidence="3">The sequence shown here is derived from an EMBL/GenBank/DDBJ whole genome shotgun (WGS) entry which is preliminary data.</text>
</comment>
<dbReference type="GO" id="GO:0005634">
    <property type="term" value="C:nucleus"/>
    <property type="evidence" value="ECO:0007669"/>
    <property type="project" value="UniProtKB-SubCell"/>
</dbReference>
<name>A0A8K0SG75_9HYPO</name>
<keyword evidence="4" id="KW-1185">Reference proteome</keyword>
<reference evidence="3" key="1">
    <citation type="journal article" date="2021" name="Nat. Commun.">
        <title>Genetic determinants of endophytism in the Arabidopsis root mycobiome.</title>
        <authorList>
            <person name="Mesny F."/>
            <person name="Miyauchi S."/>
            <person name="Thiergart T."/>
            <person name="Pickel B."/>
            <person name="Atanasova L."/>
            <person name="Karlsson M."/>
            <person name="Huettel B."/>
            <person name="Barry K.W."/>
            <person name="Haridas S."/>
            <person name="Chen C."/>
            <person name="Bauer D."/>
            <person name="Andreopoulos W."/>
            <person name="Pangilinan J."/>
            <person name="LaButti K."/>
            <person name="Riley R."/>
            <person name="Lipzen A."/>
            <person name="Clum A."/>
            <person name="Drula E."/>
            <person name="Henrissat B."/>
            <person name="Kohler A."/>
            <person name="Grigoriev I.V."/>
            <person name="Martin F.M."/>
            <person name="Hacquard S."/>
        </authorList>
    </citation>
    <scope>NUCLEOTIDE SEQUENCE</scope>
    <source>
        <strain evidence="3">MPI-CAGE-CH-0235</strain>
    </source>
</reference>
<dbReference type="Pfam" id="PF11951">
    <property type="entry name" value="Fungal_trans_2"/>
    <property type="match status" value="1"/>
</dbReference>
<proteinExistence type="predicted"/>
<accession>A0A8K0SG75</accession>
<dbReference type="Proteomes" id="UP000813444">
    <property type="component" value="Unassembled WGS sequence"/>
</dbReference>
<comment type="subcellular location">
    <subcellularLocation>
        <location evidence="1">Nucleus</location>
    </subcellularLocation>
</comment>
<dbReference type="InterPro" id="IPR021858">
    <property type="entry name" value="Fun_TF"/>
</dbReference>
<dbReference type="OrthoDB" id="3597252at2759"/>
<evidence type="ECO:0000256" key="2">
    <source>
        <dbReference type="ARBA" id="ARBA00023242"/>
    </source>
</evidence>
<protein>
    <submittedName>
        <fullName evidence="3">Fungal-specific transcription factor domain-containing protein</fullName>
    </submittedName>
</protein>
<gene>
    <name evidence="3" type="ORF">B0I35DRAFT_472249</name>
</gene>
<evidence type="ECO:0000313" key="4">
    <source>
        <dbReference type="Proteomes" id="UP000813444"/>
    </source>
</evidence>
<dbReference type="PANTHER" id="PTHR37534">
    <property type="entry name" value="TRANSCRIPTIONAL ACTIVATOR PROTEIN UGA3"/>
    <property type="match status" value="1"/>
</dbReference>
<keyword evidence="2" id="KW-0539">Nucleus</keyword>
<evidence type="ECO:0000256" key="1">
    <source>
        <dbReference type="ARBA" id="ARBA00004123"/>
    </source>
</evidence>
<dbReference type="PANTHER" id="PTHR37534:SF46">
    <property type="entry name" value="ZN(II)2CYS6 TRANSCRIPTION FACTOR (EUROFUNG)"/>
    <property type="match status" value="1"/>
</dbReference>
<evidence type="ECO:0000313" key="3">
    <source>
        <dbReference type="EMBL" id="KAH7303570.1"/>
    </source>
</evidence>
<sequence>MDKCPDAPSSLASASQVHELERPRYCRPANGAVNSFVKFNWISSTPQSAGTFPVPRFHSPLSTDETQLVASAGAFSYALTSVNPLSLTTGPQLTVFTPPASLDTALPVDSTVYATPLPSRSQMISPQPTMPVEFPKPMPSSLGLYVKMSAIDKKLWDFYMYNWSPGRSILEPNIWKDFAQMHSNSGIIAAILSLAGLYVYDYNPQISIKSRVEALLAEAKGCLDALIMDPVRVETDSNASDELMTLFVVLSMQDIVRPESRRKTPDPPRWLEGFNNCERIIQRTDQGARFWNKHKTEPTSLRKSLLVTVGNTLILSQILEPLPRPHEFDFKKEEPRFGWLLYGTREQTYEIHPGCGFSRKLLHVIRQITFWSARLQQERESPMAQAMTKALYGELNKMKQWAPDVQEWELANAIPMPVDHLKNRPGSQVNTWKGVALFTAEAWRIAAMIYLQCRLMRLPPKHADVMSNLQDLCLCIRAMPTQGNYFTAQAPLFPVFLLWLLASTEDHRSAADDWFQAVVNAPMRSSVRPLFEGLKRIREHWTPPTCDHLPPAIRNRQAWWESLVKKILEQQDERFCLT</sequence>
<organism evidence="3 4">
    <name type="scientific">Stachybotrys elegans</name>
    <dbReference type="NCBI Taxonomy" id="80388"/>
    <lineage>
        <taxon>Eukaryota</taxon>
        <taxon>Fungi</taxon>
        <taxon>Dikarya</taxon>
        <taxon>Ascomycota</taxon>
        <taxon>Pezizomycotina</taxon>
        <taxon>Sordariomycetes</taxon>
        <taxon>Hypocreomycetidae</taxon>
        <taxon>Hypocreales</taxon>
        <taxon>Stachybotryaceae</taxon>
        <taxon>Stachybotrys</taxon>
    </lineage>
</organism>
<dbReference type="AlphaFoldDB" id="A0A8K0SG75"/>